<proteinExistence type="predicted"/>
<comment type="caution">
    <text evidence="3">The sequence shown here is derived from an EMBL/GenBank/DDBJ whole genome shotgun (WGS) entry which is preliminary data.</text>
</comment>
<dbReference type="Pfam" id="PF00326">
    <property type="entry name" value="Peptidase_S9"/>
    <property type="match status" value="1"/>
</dbReference>
<organism evidence="3 4">
    <name type="scientific">Alicyclobacillus cycloheptanicus</name>
    <dbReference type="NCBI Taxonomy" id="1457"/>
    <lineage>
        <taxon>Bacteria</taxon>
        <taxon>Bacillati</taxon>
        <taxon>Bacillota</taxon>
        <taxon>Bacilli</taxon>
        <taxon>Bacillales</taxon>
        <taxon>Alicyclobacillaceae</taxon>
        <taxon>Alicyclobacillus</taxon>
    </lineage>
</organism>
<evidence type="ECO:0000256" key="1">
    <source>
        <dbReference type="ARBA" id="ARBA00022801"/>
    </source>
</evidence>
<evidence type="ECO:0000313" key="3">
    <source>
        <dbReference type="EMBL" id="MDQ0189888.1"/>
    </source>
</evidence>
<protein>
    <submittedName>
        <fullName evidence="3">Dipeptidyl aminopeptidase/acylaminoacyl peptidase</fullName>
    </submittedName>
</protein>
<reference evidence="3 4" key="1">
    <citation type="submission" date="2023-07" db="EMBL/GenBank/DDBJ databases">
        <title>Genomic Encyclopedia of Type Strains, Phase IV (KMG-IV): sequencing the most valuable type-strain genomes for metagenomic binning, comparative biology and taxonomic classification.</title>
        <authorList>
            <person name="Goeker M."/>
        </authorList>
    </citation>
    <scope>NUCLEOTIDE SEQUENCE [LARGE SCALE GENOMIC DNA]</scope>
    <source>
        <strain evidence="3 4">DSM 4006</strain>
    </source>
</reference>
<dbReference type="EMBL" id="JAUSTP010000012">
    <property type="protein sequence ID" value="MDQ0189888.1"/>
    <property type="molecule type" value="Genomic_DNA"/>
</dbReference>
<dbReference type="Gene3D" id="3.40.50.1820">
    <property type="entry name" value="alpha/beta hydrolase"/>
    <property type="match status" value="1"/>
</dbReference>
<keyword evidence="1" id="KW-0378">Hydrolase</keyword>
<sequence length="649" mass="72215">MCLQPEEMLSVVMLGRPAVRITEPGRLTLSVSKMNFDDDRYDHEIVEVDRQTGRLMRSLAPGGAPLLGHSPDWAPDGGHLAFLQNNQGKNELWLCDAQFGNVRCLVPGVDVKQFVWSPDSQFIAWTARCQAIDAVFNRVTRLRYKLDGEGFTHGYTHVFLVAVQTGKVTKVSMARSDHGCITFHPQSGELAFVSHYLDGEDTQKVPYLHRYDVKTGKVRSMPLPVKSVTELHFAASGKLYGAGKRDMETSVEFDKLFEIGNETKWVTDALDMAIGCHVISDARRPGFNPVLSVLPDGKIITIGTTQGRQRLLCVDVERGQVELLDFDGSIQSFTPIESTAAGCKVAVVADSFRHPAELSIVDWVYGGPCAVRNVTDINEAYTLALPPLHVSEHWWTTADSINIQGWVLRRTPEAGRVRGTVLVIHGGPHMAFGDAYHMDFHYLCGLGYQVVICNPRGSYGYGQTFSSAILGEWGRQDVGDLLGFYEHACGGDMDGENTFVMGGSYGGYLVNWLISHDDRFRGAISERSICNLYSKIGNSDLGFLINRVELGGADLWEDESFIMERSPIRYARNVHTPLLLMHGEADHRCPVEQSEQWFTALKRLGKEVDYVRFPGASHAMASQGRPRQRAARLRLIAKWLRSHSEGEGH</sequence>
<evidence type="ECO:0000313" key="4">
    <source>
        <dbReference type="Proteomes" id="UP001232973"/>
    </source>
</evidence>
<dbReference type="Proteomes" id="UP001232973">
    <property type="component" value="Unassembled WGS sequence"/>
</dbReference>
<dbReference type="InterPro" id="IPR001375">
    <property type="entry name" value="Peptidase_S9_cat"/>
</dbReference>
<dbReference type="PANTHER" id="PTHR42776">
    <property type="entry name" value="SERINE PEPTIDASE S9 FAMILY MEMBER"/>
    <property type="match status" value="1"/>
</dbReference>
<dbReference type="InterPro" id="IPR029058">
    <property type="entry name" value="AB_hydrolase_fold"/>
</dbReference>
<keyword evidence="3" id="KW-0645">Protease</keyword>
<keyword evidence="3" id="KW-0031">Aminopeptidase</keyword>
<dbReference type="SUPFAM" id="SSF53474">
    <property type="entry name" value="alpha/beta-Hydrolases"/>
    <property type="match status" value="1"/>
</dbReference>
<accession>A0ABT9XJC6</accession>
<dbReference type="GO" id="GO:0004177">
    <property type="term" value="F:aminopeptidase activity"/>
    <property type="evidence" value="ECO:0007669"/>
    <property type="project" value="UniProtKB-KW"/>
</dbReference>
<evidence type="ECO:0000259" key="2">
    <source>
        <dbReference type="Pfam" id="PF00326"/>
    </source>
</evidence>
<keyword evidence="4" id="KW-1185">Reference proteome</keyword>
<dbReference type="PANTHER" id="PTHR42776:SF4">
    <property type="entry name" value="ACYLAMINO-ACID-RELEASING ENZYME"/>
    <property type="match status" value="1"/>
</dbReference>
<dbReference type="RefSeq" id="WP_410028541.1">
    <property type="nucleotide sequence ID" value="NZ_JAUANV010000013.1"/>
</dbReference>
<name>A0ABT9XJC6_9BACL</name>
<dbReference type="InterPro" id="IPR011042">
    <property type="entry name" value="6-blade_b-propeller_TolB-like"/>
</dbReference>
<dbReference type="SUPFAM" id="SSF82171">
    <property type="entry name" value="DPP6 N-terminal domain-like"/>
    <property type="match status" value="1"/>
</dbReference>
<gene>
    <name evidence="3" type="ORF">J2S03_001751</name>
</gene>
<dbReference type="Gene3D" id="2.120.10.30">
    <property type="entry name" value="TolB, C-terminal domain"/>
    <property type="match status" value="1"/>
</dbReference>
<feature type="domain" description="Peptidase S9 prolyl oligopeptidase catalytic" evidence="2">
    <location>
        <begin position="439"/>
        <end position="644"/>
    </location>
</feature>